<comment type="caution">
    <text evidence="10">The sequence shown here is derived from an EMBL/GenBank/DDBJ whole genome shotgun (WGS) entry which is preliminary data.</text>
</comment>
<evidence type="ECO:0000256" key="4">
    <source>
        <dbReference type="ARBA" id="ARBA00022475"/>
    </source>
</evidence>
<organism evidence="10 11">
    <name type="scientific">Nocardioides jishulii</name>
    <dbReference type="NCBI Taxonomy" id="2575440"/>
    <lineage>
        <taxon>Bacteria</taxon>
        <taxon>Bacillati</taxon>
        <taxon>Actinomycetota</taxon>
        <taxon>Actinomycetes</taxon>
        <taxon>Propionibacteriales</taxon>
        <taxon>Nocardioidaceae</taxon>
        <taxon>Nocardioides</taxon>
    </lineage>
</organism>
<dbReference type="GO" id="GO:0005886">
    <property type="term" value="C:plasma membrane"/>
    <property type="evidence" value="ECO:0007669"/>
    <property type="project" value="UniProtKB-SubCell"/>
</dbReference>
<dbReference type="Pfam" id="PF02632">
    <property type="entry name" value="BioY"/>
    <property type="match status" value="1"/>
</dbReference>
<evidence type="ECO:0000256" key="8">
    <source>
        <dbReference type="PIRNR" id="PIRNR016661"/>
    </source>
</evidence>
<feature type="transmembrane region" description="Helical" evidence="9">
    <location>
        <begin position="77"/>
        <end position="96"/>
    </location>
</feature>
<evidence type="ECO:0000313" key="11">
    <source>
        <dbReference type="Proteomes" id="UP000307808"/>
    </source>
</evidence>
<keyword evidence="6 9" id="KW-1133">Transmembrane helix</keyword>
<protein>
    <recommendedName>
        <fullName evidence="8">Biotin transporter</fullName>
    </recommendedName>
</protein>
<dbReference type="PIRSF" id="PIRSF016661">
    <property type="entry name" value="BioY"/>
    <property type="match status" value="1"/>
</dbReference>
<evidence type="ECO:0000256" key="3">
    <source>
        <dbReference type="ARBA" id="ARBA00022448"/>
    </source>
</evidence>
<keyword evidence="5 9" id="KW-0812">Transmembrane</keyword>
<evidence type="ECO:0000256" key="5">
    <source>
        <dbReference type="ARBA" id="ARBA00022692"/>
    </source>
</evidence>
<keyword evidence="3 8" id="KW-0813">Transport</keyword>
<feature type="transmembrane region" description="Helical" evidence="9">
    <location>
        <begin position="183"/>
        <end position="204"/>
    </location>
</feature>
<keyword evidence="11" id="KW-1185">Reference proteome</keyword>
<feature type="transmembrane region" description="Helical" evidence="9">
    <location>
        <begin position="108"/>
        <end position="128"/>
    </location>
</feature>
<dbReference type="GO" id="GO:0015225">
    <property type="term" value="F:biotin transmembrane transporter activity"/>
    <property type="evidence" value="ECO:0007669"/>
    <property type="project" value="UniProtKB-UniRule"/>
</dbReference>
<feature type="transmembrane region" description="Helical" evidence="9">
    <location>
        <begin position="53"/>
        <end position="70"/>
    </location>
</feature>
<sequence length="220" mass="23142">MGRSRSPGRRPSKGTRVSTHSLRLESRDLALVTTFAALIAVCAVLPAVQTGGAVPITLQTFGVLLTGALLGPWRGFLAVGLYLLVGIAGLPVFTQGRSGPSVFLTPSAGYLVGFLLAAAVAGFLVQYVRRRRSALGFALVLGACLVATFLVIHPLGIAGMVWRAEMTWTAATAYNATFIPGDLVKAFVTAVVATSVHAAFPDLLPTPRRRTVARRETIDA</sequence>
<evidence type="ECO:0000256" key="9">
    <source>
        <dbReference type="SAM" id="Phobius"/>
    </source>
</evidence>
<comment type="subcellular location">
    <subcellularLocation>
        <location evidence="1 8">Cell membrane</location>
        <topology evidence="1 8">Multi-pass membrane protein</topology>
    </subcellularLocation>
</comment>
<feature type="transmembrane region" description="Helical" evidence="9">
    <location>
        <begin position="29"/>
        <end position="47"/>
    </location>
</feature>
<evidence type="ECO:0000256" key="2">
    <source>
        <dbReference type="ARBA" id="ARBA00010692"/>
    </source>
</evidence>
<keyword evidence="7 8" id="KW-0472">Membrane</keyword>
<feature type="transmembrane region" description="Helical" evidence="9">
    <location>
        <begin position="135"/>
        <end position="163"/>
    </location>
</feature>
<comment type="similarity">
    <text evidence="2 8">Belongs to the BioY family.</text>
</comment>
<dbReference type="PANTHER" id="PTHR34295:SF4">
    <property type="entry name" value="BIOTIN TRANSPORTER BIOY-RELATED"/>
    <property type="match status" value="1"/>
</dbReference>
<dbReference type="InterPro" id="IPR003784">
    <property type="entry name" value="BioY"/>
</dbReference>
<dbReference type="OrthoDB" id="9803495at2"/>
<dbReference type="Gene3D" id="1.10.1760.20">
    <property type="match status" value="1"/>
</dbReference>
<gene>
    <name evidence="10" type="ORF">FC770_11935</name>
</gene>
<evidence type="ECO:0000256" key="6">
    <source>
        <dbReference type="ARBA" id="ARBA00022989"/>
    </source>
</evidence>
<dbReference type="PANTHER" id="PTHR34295">
    <property type="entry name" value="BIOTIN TRANSPORTER BIOY"/>
    <property type="match status" value="1"/>
</dbReference>
<keyword evidence="4 8" id="KW-1003">Cell membrane</keyword>
<dbReference type="EMBL" id="SZPY01000003">
    <property type="protein sequence ID" value="TKI61870.1"/>
    <property type="molecule type" value="Genomic_DNA"/>
</dbReference>
<evidence type="ECO:0000256" key="1">
    <source>
        <dbReference type="ARBA" id="ARBA00004651"/>
    </source>
</evidence>
<proteinExistence type="inferred from homology"/>
<dbReference type="AlphaFoldDB" id="A0A4U2YLS5"/>
<evidence type="ECO:0000313" key="10">
    <source>
        <dbReference type="EMBL" id="TKI61870.1"/>
    </source>
</evidence>
<evidence type="ECO:0000256" key="7">
    <source>
        <dbReference type="ARBA" id="ARBA00023136"/>
    </source>
</evidence>
<name>A0A4U2YLS5_9ACTN</name>
<dbReference type="Proteomes" id="UP000307808">
    <property type="component" value="Unassembled WGS sequence"/>
</dbReference>
<accession>A0A4U2YLS5</accession>
<reference evidence="10 11" key="1">
    <citation type="submission" date="2019-04" db="EMBL/GenBank/DDBJ databases">
        <authorList>
            <person name="Dong K."/>
        </authorList>
    </citation>
    <scope>NUCLEOTIDE SEQUENCE [LARGE SCALE GENOMIC DNA]</scope>
    <source>
        <strain evidence="11">dk3543</strain>
    </source>
</reference>